<evidence type="ECO:0000256" key="1">
    <source>
        <dbReference type="SAM" id="Phobius"/>
    </source>
</evidence>
<feature type="transmembrane region" description="Helical" evidence="1">
    <location>
        <begin position="278"/>
        <end position="299"/>
    </location>
</feature>
<accession>A0A369QRQ2</accession>
<dbReference type="Pfam" id="PF14093">
    <property type="entry name" value="DUF4271"/>
    <property type="match status" value="1"/>
</dbReference>
<dbReference type="Proteomes" id="UP000253919">
    <property type="component" value="Unassembled WGS sequence"/>
</dbReference>
<feature type="transmembrane region" description="Helical" evidence="1">
    <location>
        <begin position="240"/>
        <end position="258"/>
    </location>
</feature>
<feature type="transmembrane region" description="Helical" evidence="1">
    <location>
        <begin position="320"/>
        <end position="341"/>
    </location>
</feature>
<name>A0A369QRQ2_9BACT</name>
<protein>
    <recommendedName>
        <fullName evidence="4">DUF4271 domain-containing protein</fullName>
    </recommendedName>
</protein>
<keyword evidence="1" id="KW-1133">Transmembrane helix</keyword>
<evidence type="ECO:0000313" key="2">
    <source>
        <dbReference type="EMBL" id="RDC65996.1"/>
    </source>
</evidence>
<keyword evidence="3" id="KW-1185">Reference proteome</keyword>
<organism evidence="2 3">
    <name type="scientific">Adhaeribacter pallidiroseus</name>
    <dbReference type="NCBI Taxonomy" id="2072847"/>
    <lineage>
        <taxon>Bacteria</taxon>
        <taxon>Pseudomonadati</taxon>
        <taxon>Bacteroidota</taxon>
        <taxon>Cytophagia</taxon>
        <taxon>Cytophagales</taxon>
        <taxon>Hymenobacteraceae</taxon>
        <taxon>Adhaeribacter</taxon>
    </lineage>
</organism>
<reference evidence="2 3" key="1">
    <citation type="submission" date="2018-04" db="EMBL/GenBank/DDBJ databases">
        <title>Adhaeribacter sp. HMF7616 genome sequencing and assembly.</title>
        <authorList>
            <person name="Kang H."/>
            <person name="Kang J."/>
            <person name="Cha I."/>
            <person name="Kim H."/>
            <person name="Joh K."/>
        </authorList>
    </citation>
    <scope>NUCLEOTIDE SEQUENCE [LARGE SCALE GENOMIC DNA]</scope>
    <source>
        <strain evidence="2 3">HMF7616</strain>
    </source>
</reference>
<evidence type="ECO:0008006" key="4">
    <source>
        <dbReference type="Google" id="ProtNLM"/>
    </source>
</evidence>
<keyword evidence="1" id="KW-0812">Transmembrane</keyword>
<dbReference type="AlphaFoldDB" id="A0A369QRQ2"/>
<dbReference type="InterPro" id="IPR025367">
    <property type="entry name" value="DUF4271"/>
</dbReference>
<comment type="caution">
    <text evidence="2">The sequence shown here is derived from an EMBL/GenBank/DDBJ whole genome shotgun (WGS) entry which is preliminary data.</text>
</comment>
<feature type="transmembrane region" description="Helical" evidence="1">
    <location>
        <begin position="187"/>
        <end position="206"/>
    </location>
</feature>
<feature type="transmembrane region" description="Helical" evidence="1">
    <location>
        <begin position="381"/>
        <end position="403"/>
    </location>
</feature>
<proteinExistence type="predicted"/>
<keyword evidence="1" id="KW-0472">Membrane</keyword>
<evidence type="ECO:0000313" key="3">
    <source>
        <dbReference type="Proteomes" id="UP000253919"/>
    </source>
</evidence>
<dbReference type="EMBL" id="QASA01000001">
    <property type="protein sequence ID" value="RDC65996.1"/>
    <property type="molecule type" value="Genomic_DNA"/>
</dbReference>
<feature type="transmembrane region" description="Helical" evidence="1">
    <location>
        <begin position="347"/>
        <end position="369"/>
    </location>
</feature>
<sequence length="406" mass="46842">MYTKLKLRPEYRLKLFQTVVGSLMVWLLLFAGKLQAQDGRNINLKNKNQITVDWLVFKPNYNRLTLYLPDYHGPVNALYQWVYIRPGQPFRINFTARQGLCIFIDNQLVFTADSVASYEVDLTKLITKPDAVRPHLLCIWHPLGQLNYQTFRNAVLTPQEAADIQVDIKPVSASLSIRPKNLPNQNVFILFLLLIGIIYGSLRTSYTSDFYSIFRLNTFLRSSALEEGFLAKPISSWSSILFVLAFSLSFALVIVAIHTNVQNNFIFNRLFLVSEADITSKIIFYTFLIFIFILVKYVFLRVMGVIFGLKPLVMTQYREFLRTTLFMGLFFPMIMLLYLVLNTANPQTVLLVSNIAVASILIFTVLRIFYTLNKKVSLRNLHLFSYICATEVIPLVILIKLIVFTY</sequence>
<gene>
    <name evidence="2" type="ORF">AHMF7616_04627</name>
</gene>